<dbReference type="Proteomes" id="UP001211044">
    <property type="component" value="Chromosome"/>
</dbReference>
<keyword evidence="1" id="KW-0812">Transmembrane</keyword>
<evidence type="ECO:0000256" key="1">
    <source>
        <dbReference type="SAM" id="Phobius"/>
    </source>
</evidence>
<accession>A0AB38XRD7</accession>
<dbReference type="EMBL" id="CP116394">
    <property type="protein sequence ID" value="WCE46890.1"/>
    <property type="molecule type" value="Genomic_DNA"/>
</dbReference>
<protein>
    <recommendedName>
        <fullName evidence="2">DUF4350 domain-containing protein</fullName>
    </recommendedName>
</protein>
<feature type="transmembrane region" description="Helical" evidence="1">
    <location>
        <begin position="20"/>
        <end position="37"/>
    </location>
</feature>
<dbReference type="KEGG" id="wne:PIG85_04375"/>
<evidence type="ECO:0000259" key="2">
    <source>
        <dbReference type="Pfam" id="PF14258"/>
    </source>
</evidence>
<evidence type="ECO:0000313" key="4">
    <source>
        <dbReference type="Proteomes" id="UP001211044"/>
    </source>
</evidence>
<keyword evidence="1" id="KW-0472">Membrane</keyword>
<dbReference type="InterPro" id="IPR025646">
    <property type="entry name" value="DUF4350"/>
</dbReference>
<feature type="domain" description="DUF4350" evidence="2">
    <location>
        <begin position="49"/>
        <end position="224"/>
    </location>
</feature>
<gene>
    <name evidence="3" type="ORF">PIG85_04375</name>
</gene>
<dbReference type="Pfam" id="PF14258">
    <property type="entry name" value="DUF4350"/>
    <property type="match status" value="1"/>
</dbReference>
<organism evidence="3 4">
    <name type="scientific">Winkia neuii subsp. anitrata</name>
    <dbReference type="NCBI Taxonomy" id="29318"/>
    <lineage>
        <taxon>Bacteria</taxon>
        <taxon>Bacillati</taxon>
        <taxon>Actinomycetota</taxon>
        <taxon>Actinomycetes</taxon>
        <taxon>Actinomycetales</taxon>
        <taxon>Actinomycetaceae</taxon>
        <taxon>Winkia</taxon>
    </lineage>
</organism>
<reference evidence="3" key="1">
    <citation type="submission" date="2023-01" db="EMBL/GenBank/DDBJ databases">
        <title>Comparative Genomic Analysis of the Clinically-Derived Winkia Strain NY0527 Provides Evidence into the Taxonomic Reassignment of Winkia neuii and Characterizes Their Virulence Traits.</title>
        <authorList>
            <person name="Cai X."/>
            <person name="Peng Y."/>
            <person name="Li M."/>
            <person name="Qiu Y."/>
            <person name="Wang Y."/>
            <person name="Xu L."/>
            <person name="Hou Q."/>
        </authorList>
    </citation>
    <scope>NUCLEOTIDE SEQUENCE</scope>
    <source>
        <strain evidence="3">NY0527</strain>
    </source>
</reference>
<evidence type="ECO:0000313" key="3">
    <source>
        <dbReference type="EMBL" id="WCE46890.1"/>
    </source>
</evidence>
<feature type="transmembrane region" description="Helical" evidence="1">
    <location>
        <begin position="259"/>
        <end position="277"/>
    </location>
</feature>
<dbReference type="AlphaFoldDB" id="A0AB38XRD7"/>
<dbReference type="RefSeq" id="WP_004806180.1">
    <property type="nucleotide sequence ID" value="NZ_CP116394.1"/>
</dbReference>
<name>A0AB38XRD7_9ACTO</name>
<proteinExistence type="predicted"/>
<keyword evidence="1" id="KW-1133">Transmembrane helix</keyword>
<sequence length="391" mass="42519">MTKMKAVGAHPKAIFRSSATLLVASFILIALGLYVLWPSEKPLPLDPMNPKAEGSQALARVLARQDVDLTIVRTKKDLEKQLSKQENVTVVISDNRVGIGEGVPELLVSKKVRRSVVLAPTDEVLGQLKTDMAVLSEGMAVADPPSHCNNLLGKARTVSKVGLMYTPMGVMPQGSFQCMSQPGGAQVVLLPRTKDHPETLLLGSASWFVNGSITEDDNAAAALAALSPTQNVVWYSPSESNTAATGGIGFTTRDLLPNWVQPMMILLAWVFLLFAFWRGRRFGRLATEPLPVVVKASETTQSLGRMYAQACEPEPMIAALQEQLRPRLARALYLPSSAGQQALVSALARRSGRKEQELLYLLYGSPTTESEMVSMARGLTALEQEVIRERK</sequence>